<reference evidence="3" key="1">
    <citation type="submission" date="2016-10" db="EMBL/GenBank/DDBJ databases">
        <authorList>
            <person name="Varghese N."/>
            <person name="Submissions S."/>
        </authorList>
    </citation>
    <scope>NUCLEOTIDE SEQUENCE [LARGE SCALE GENOMIC DNA]</scope>
    <source>
        <strain evidence="3">BL47</strain>
    </source>
</reference>
<feature type="region of interest" description="Disordered" evidence="1">
    <location>
        <begin position="36"/>
        <end position="68"/>
    </location>
</feature>
<dbReference type="STRING" id="582672.SAMN05216360_12822"/>
<gene>
    <name evidence="2" type="ORF">SAMN05216360_12822</name>
</gene>
<protein>
    <submittedName>
        <fullName evidence="2">Uncharacterized protein</fullName>
    </submittedName>
</protein>
<dbReference type="OrthoDB" id="8005682at2"/>
<evidence type="ECO:0000313" key="2">
    <source>
        <dbReference type="EMBL" id="SDO58022.1"/>
    </source>
</evidence>
<organism evidence="2 3">
    <name type="scientific">Methylobacterium phyllostachyos</name>
    <dbReference type="NCBI Taxonomy" id="582672"/>
    <lineage>
        <taxon>Bacteria</taxon>
        <taxon>Pseudomonadati</taxon>
        <taxon>Pseudomonadota</taxon>
        <taxon>Alphaproteobacteria</taxon>
        <taxon>Hyphomicrobiales</taxon>
        <taxon>Methylobacteriaceae</taxon>
        <taxon>Methylobacterium</taxon>
    </lineage>
</organism>
<evidence type="ECO:0000313" key="3">
    <source>
        <dbReference type="Proteomes" id="UP000198704"/>
    </source>
</evidence>
<dbReference type="AlphaFoldDB" id="A0A1H0KQH3"/>
<evidence type="ECO:0000256" key="1">
    <source>
        <dbReference type="SAM" id="MobiDB-lite"/>
    </source>
</evidence>
<name>A0A1H0KQH3_9HYPH</name>
<sequence length="68" mass="7189">MSFTIVTGRDDLELEEAVRRGVADGLARLLRVPEHPDSVQAMLPSDAGTERGSLTPPVRASAGSDENA</sequence>
<proteinExistence type="predicted"/>
<keyword evidence="3" id="KW-1185">Reference proteome</keyword>
<accession>A0A1H0KQH3</accession>
<dbReference type="Proteomes" id="UP000198704">
    <property type="component" value="Unassembled WGS sequence"/>
</dbReference>
<dbReference type="RefSeq" id="WP_091722550.1">
    <property type="nucleotide sequence ID" value="NZ_FNHS01000028.1"/>
</dbReference>
<dbReference type="EMBL" id="FNHS01000028">
    <property type="protein sequence ID" value="SDO58022.1"/>
    <property type="molecule type" value="Genomic_DNA"/>
</dbReference>